<protein>
    <submittedName>
        <fullName evidence="3">Integrase core domain protein</fullName>
    </submittedName>
</protein>
<dbReference type="InterPro" id="IPR008042">
    <property type="entry name" value="Retrotrans_Pao"/>
</dbReference>
<gene>
    <name evidence="3" type="ORF">ANCDUO_23204</name>
</gene>
<evidence type="ECO:0000256" key="1">
    <source>
        <dbReference type="SAM" id="MobiDB-lite"/>
    </source>
</evidence>
<dbReference type="GO" id="GO:0003676">
    <property type="term" value="F:nucleic acid binding"/>
    <property type="evidence" value="ECO:0007669"/>
    <property type="project" value="InterPro"/>
</dbReference>
<dbReference type="InterPro" id="IPR012337">
    <property type="entry name" value="RNaseH-like_sf"/>
</dbReference>
<accession>A0A0C2FPF9</accession>
<proteinExistence type="predicted"/>
<dbReference type="AlphaFoldDB" id="A0A0C2FPF9"/>
<dbReference type="Pfam" id="PF05380">
    <property type="entry name" value="Peptidase_A17"/>
    <property type="match status" value="1"/>
</dbReference>
<dbReference type="InterPro" id="IPR043128">
    <property type="entry name" value="Rev_trsase/Diguanyl_cyclase"/>
</dbReference>
<dbReference type="SUPFAM" id="SSF53098">
    <property type="entry name" value="Ribonuclease H-like"/>
    <property type="match status" value="1"/>
</dbReference>
<dbReference type="Gene3D" id="3.30.420.10">
    <property type="entry name" value="Ribonuclease H-like superfamily/Ribonuclease H"/>
    <property type="match status" value="1"/>
</dbReference>
<dbReference type="PANTHER" id="PTHR47331">
    <property type="entry name" value="PHD-TYPE DOMAIN-CONTAINING PROTEIN"/>
    <property type="match status" value="1"/>
</dbReference>
<dbReference type="Proteomes" id="UP000054047">
    <property type="component" value="Unassembled WGS sequence"/>
</dbReference>
<feature type="region of interest" description="Disordered" evidence="1">
    <location>
        <begin position="889"/>
        <end position="966"/>
    </location>
</feature>
<evidence type="ECO:0000313" key="3">
    <source>
        <dbReference type="EMBL" id="KIH46741.1"/>
    </source>
</evidence>
<name>A0A0C2FPF9_9BILA</name>
<dbReference type="SUPFAM" id="SSF56672">
    <property type="entry name" value="DNA/RNA polymerases"/>
    <property type="match status" value="1"/>
</dbReference>
<dbReference type="GO" id="GO:0042575">
    <property type="term" value="C:DNA polymerase complex"/>
    <property type="evidence" value="ECO:0007669"/>
    <property type="project" value="UniProtKB-ARBA"/>
</dbReference>
<dbReference type="InterPro" id="IPR041588">
    <property type="entry name" value="Integrase_H2C2"/>
</dbReference>
<dbReference type="Gene3D" id="1.10.340.70">
    <property type="match status" value="1"/>
</dbReference>
<dbReference type="CDD" id="cd01644">
    <property type="entry name" value="RT_pepA17"/>
    <property type="match status" value="1"/>
</dbReference>
<dbReference type="PROSITE" id="PS50994">
    <property type="entry name" value="INTEGRASE"/>
    <property type="match status" value="1"/>
</dbReference>
<dbReference type="InterPro" id="IPR001584">
    <property type="entry name" value="Integrase_cat-core"/>
</dbReference>
<sequence length="1005" mass="116013">MDQKIWQQFNDTIERREDGYFVRLPWKEHHPQLPDNKALAFKRLVNVWSSLRKDEHLLDKYNEVFQDQLNKNIVEEVGEEETRQGETIHFIPHQAILTPQKITTKLRIVFDASAHYKGCPSLNDVLHRGPVILPSLHGVLLRVRIGRFVVASDVEKAFLQVRLNEADRDATRCLWLRDHKLPPKVDNVRTLRFTRVTFGLKCSPFLLAGTTYFHLDQYTDEKELVEEIKRNLYVDNLLLTANTCEETSHFYQRTKCMFQDLNMNLREYTSNDQDLMQSIPAHDRSVNLNPKLLGITWNSLTDMFHLSCRIPKASPITKRTVTSAIASVYDPMGWFLPLLFRARVYLQNLWREQCDWDSKLNENQCKEWDEIRDQCDGFEKCLPRFISPKGDQAILATFADASTNAMCACAYLVSGKRVYVFSDSEIALSWIRSKPQKETGIFVFNRSFEISRIAEHLSGHKCVVKFGHITSEHNPADCGTRGLNKNDLKEHFWWQGPPFLLREEDWPMNDHFFIINGQEINDSIVSILPGFSNEVLHVAPPHENREDQMLLRPGQKTTLAQIIIQDYHQKGHPGINHPVALVRQQFWIPQLRAQVTRIIRHCILCQKFNNLPFKYPTQKDLPKNRVVRSHPFEHVGLDYFGPLTIKRSSEEHGKCYGSIITCMVTRLIHLDVVSDQSTHAFLMMLRRFFTRRGVPKSITSDNAPTFTLAESILNDLQRAAQRDASIARELSNREVEWKRITPYAPWQGGFYERLIKSVKHSLHKTLGKSILSLEELSTVIIEIEGLLNTRPLTYVSNELGDDTVLRPIDFLQKELLISYPWTCDTGDSLDPGFVTPEQQAVLQTKRQAVNDLQSSCAITEKFWKTWQDQYLTSLREKHTLQIGKKRGGILIPKTGQDQNNEEVAERDSQENKIEAPEEQPSNPTEEQPSNPQSTSRNQRYNLRQRRRINYKEDDLPGEENSSHRQSSINVNILALISLLATIFSCGETHPTTGRSSSIPPLNSLH</sequence>
<dbReference type="PANTHER" id="PTHR47331:SF1">
    <property type="entry name" value="GAG-LIKE PROTEIN"/>
    <property type="match status" value="1"/>
</dbReference>
<dbReference type="InterPro" id="IPR043502">
    <property type="entry name" value="DNA/RNA_pol_sf"/>
</dbReference>
<dbReference type="GO" id="GO:0015074">
    <property type="term" value="P:DNA integration"/>
    <property type="evidence" value="ECO:0007669"/>
    <property type="project" value="InterPro"/>
</dbReference>
<feature type="domain" description="Integrase catalytic" evidence="2">
    <location>
        <begin position="627"/>
        <end position="815"/>
    </location>
</feature>
<dbReference type="OrthoDB" id="5875526at2759"/>
<reference evidence="3 4" key="1">
    <citation type="submission" date="2013-12" db="EMBL/GenBank/DDBJ databases">
        <title>Draft genome of the parsitic nematode Ancylostoma duodenale.</title>
        <authorList>
            <person name="Mitreva M."/>
        </authorList>
    </citation>
    <scope>NUCLEOTIDE SEQUENCE [LARGE SCALE GENOMIC DNA]</scope>
    <source>
        <strain evidence="3 4">Zhejiang</strain>
    </source>
</reference>
<dbReference type="EMBL" id="KN768582">
    <property type="protein sequence ID" value="KIH46741.1"/>
    <property type="molecule type" value="Genomic_DNA"/>
</dbReference>
<dbReference type="Pfam" id="PF17921">
    <property type="entry name" value="Integrase_H2C2"/>
    <property type="match status" value="1"/>
</dbReference>
<feature type="compositionally biased region" description="Polar residues" evidence="1">
    <location>
        <begin position="919"/>
        <end position="935"/>
    </location>
</feature>
<dbReference type="Gene3D" id="3.30.70.270">
    <property type="match status" value="1"/>
</dbReference>
<feature type="compositionally biased region" description="Basic and acidic residues" evidence="1">
    <location>
        <begin position="903"/>
        <end position="915"/>
    </location>
</feature>
<keyword evidence="4" id="KW-1185">Reference proteome</keyword>
<organism evidence="3 4">
    <name type="scientific">Ancylostoma duodenale</name>
    <dbReference type="NCBI Taxonomy" id="51022"/>
    <lineage>
        <taxon>Eukaryota</taxon>
        <taxon>Metazoa</taxon>
        <taxon>Ecdysozoa</taxon>
        <taxon>Nematoda</taxon>
        <taxon>Chromadorea</taxon>
        <taxon>Rhabditida</taxon>
        <taxon>Rhabditina</taxon>
        <taxon>Rhabditomorpha</taxon>
        <taxon>Strongyloidea</taxon>
        <taxon>Ancylostomatidae</taxon>
        <taxon>Ancylostomatinae</taxon>
        <taxon>Ancylostoma</taxon>
    </lineage>
</organism>
<evidence type="ECO:0000313" key="4">
    <source>
        <dbReference type="Proteomes" id="UP000054047"/>
    </source>
</evidence>
<evidence type="ECO:0000259" key="2">
    <source>
        <dbReference type="PROSITE" id="PS50994"/>
    </source>
</evidence>
<dbReference type="Gene3D" id="3.10.10.10">
    <property type="entry name" value="HIV Type 1 Reverse Transcriptase, subunit A, domain 1"/>
    <property type="match status" value="1"/>
</dbReference>
<dbReference type="InterPro" id="IPR036397">
    <property type="entry name" value="RNaseH_sf"/>
</dbReference>